<dbReference type="SUPFAM" id="SSF82199">
    <property type="entry name" value="SET domain"/>
    <property type="match status" value="1"/>
</dbReference>
<dbReference type="Proteomes" id="UP000604046">
    <property type="component" value="Unassembled WGS sequence"/>
</dbReference>
<dbReference type="Gene3D" id="2.170.270.10">
    <property type="entry name" value="SET domain"/>
    <property type="match status" value="1"/>
</dbReference>
<keyword evidence="4" id="KW-1185">Reference proteome</keyword>
<dbReference type="PANTHER" id="PTHR12197">
    <property type="entry name" value="HISTONE-LYSINE N-METHYLTRANSFERASE SMYD"/>
    <property type="match status" value="1"/>
</dbReference>
<dbReference type="InterPro" id="IPR050869">
    <property type="entry name" value="H3K4_H4K5_MeTrfase"/>
</dbReference>
<protein>
    <recommendedName>
        <fullName evidence="2">SET domain-containing protein</fullName>
    </recommendedName>
</protein>
<feature type="domain" description="SET" evidence="2">
    <location>
        <begin position="205"/>
        <end position="383"/>
    </location>
</feature>
<gene>
    <name evidence="3" type="ORF">SNAT2548_LOCUS19725</name>
</gene>
<dbReference type="InterPro" id="IPR046341">
    <property type="entry name" value="SET_dom_sf"/>
</dbReference>
<feature type="region of interest" description="Disordered" evidence="1">
    <location>
        <begin position="24"/>
        <end position="48"/>
    </location>
</feature>
<dbReference type="PANTHER" id="PTHR12197:SF251">
    <property type="entry name" value="EG:BACR7C10.4 PROTEIN"/>
    <property type="match status" value="1"/>
</dbReference>
<dbReference type="CDD" id="cd20071">
    <property type="entry name" value="SET_SMYD"/>
    <property type="match status" value="1"/>
</dbReference>
<dbReference type="Pfam" id="PF00856">
    <property type="entry name" value="SET"/>
    <property type="match status" value="1"/>
</dbReference>
<comment type="caution">
    <text evidence="3">The sequence shown here is derived from an EMBL/GenBank/DDBJ whole genome shotgun (WGS) entry which is preliminary data.</text>
</comment>
<dbReference type="AlphaFoldDB" id="A0A812PY22"/>
<organism evidence="3 4">
    <name type="scientific">Symbiodinium natans</name>
    <dbReference type="NCBI Taxonomy" id="878477"/>
    <lineage>
        <taxon>Eukaryota</taxon>
        <taxon>Sar</taxon>
        <taxon>Alveolata</taxon>
        <taxon>Dinophyceae</taxon>
        <taxon>Suessiales</taxon>
        <taxon>Symbiodiniaceae</taxon>
        <taxon>Symbiodinium</taxon>
    </lineage>
</organism>
<dbReference type="OrthoDB" id="428499at2759"/>
<dbReference type="InterPro" id="IPR001214">
    <property type="entry name" value="SET_dom"/>
</dbReference>
<evidence type="ECO:0000313" key="3">
    <source>
        <dbReference type="EMBL" id="CAE7364434.1"/>
    </source>
</evidence>
<sequence>MIQVLQCDAASIASAGCVLASGTLNKPTSPPSVSDDDEDTSMLCDPANRSQRKLPLASKTTSSLAAVCGGIVVQSLSSEKYVQSGPGGDEVNAEDYWEWDVEGLRDDAEGLVTVALVQLELKANEAPDKNVHWGKASPLCAQCGEGFAFQKVRQRLLQRLELAELRAEVQSANDPALWPPLVHMAADQFGLRLVDAGEVCDEVGEDLEIFQAAARGRGLRGATAALGAVVLAERAVLAEPCANAEKFAAAAQEHWRELGALARAKLLSLRWRSAALSEEKFQATSLREWRAESAESVALFPGIARLRGAAAFNGMAVVRLVVKPSALKTIEAQPRHGLAVYLNGSLLNHSCRPNVNRLPFPSCLVVRAARPLLPEDELTCAYIEARAPYFVRQAELESTWGFECGCGRCRLEAKIWAAEPEVEKRMRSLWRRFDRRRREGTCSEEELREIVADAAQCTESALVQFLQTGAAEDFQDEAKVYLEALGSDSQSLEALRNLLLGSCWAAPAWELAFGLQEASRHEEALEMWLAVRRVCAEVLPLSPSHAAAASEAALAAVAAGKPWGALLEESLTVAALAYGPGVWRRLAAARLEQLPLECRRAIEEAVACIESGANLEEQASPQASACLDLENMD</sequence>
<dbReference type="EMBL" id="CAJNDS010002188">
    <property type="protein sequence ID" value="CAE7364434.1"/>
    <property type="molecule type" value="Genomic_DNA"/>
</dbReference>
<evidence type="ECO:0000313" key="4">
    <source>
        <dbReference type="Proteomes" id="UP000604046"/>
    </source>
</evidence>
<dbReference type="GO" id="GO:0005634">
    <property type="term" value="C:nucleus"/>
    <property type="evidence" value="ECO:0007669"/>
    <property type="project" value="TreeGrafter"/>
</dbReference>
<proteinExistence type="predicted"/>
<accession>A0A812PY22</accession>
<name>A0A812PY22_9DINO</name>
<reference evidence="3" key="1">
    <citation type="submission" date="2021-02" db="EMBL/GenBank/DDBJ databases">
        <authorList>
            <person name="Dougan E. K."/>
            <person name="Rhodes N."/>
            <person name="Thang M."/>
            <person name="Chan C."/>
        </authorList>
    </citation>
    <scope>NUCLEOTIDE SEQUENCE</scope>
</reference>
<evidence type="ECO:0000259" key="2">
    <source>
        <dbReference type="PROSITE" id="PS50280"/>
    </source>
</evidence>
<dbReference type="PROSITE" id="PS50280">
    <property type="entry name" value="SET"/>
    <property type="match status" value="1"/>
</dbReference>
<evidence type="ECO:0000256" key="1">
    <source>
        <dbReference type="SAM" id="MobiDB-lite"/>
    </source>
</evidence>